<reference evidence="3" key="5">
    <citation type="journal article" date="2018" name="Nat. Plants">
        <title>Whole-genome landscape of Medicago truncatula symbiotic genes.</title>
        <authorList>
            <person name="Pecrix Y."/>
            <person name="Gamas P."/>
            <person name="Carrere S."/>
        </authorList>
    </citation>
    <scope>NUCLEOTIDE SEQUENCE</scope>
    <source>
        <tissue evidence="3">Leaves</tissue>
    </source>
</reference>
<reference evidence="6" key="4">
    <citation type="journal article" date="2018" name="Nat. Plants">
        <title>Whole-genome landscape of Medicago truncatula symbiotic genes.</title>
        <authorList>
            <person name="Pecrix Y."/>
            <person name="Staton S.E."/>
            <person name="Sallet E."/>
            <person name="Lelandais-Briere C."/>
            <person name="Moreau S."/>
            <person name="Carrere S."/>
            <person name="Blein T."/>
            <person name="Jardinaud M.F."/>
            <person name="Latrasse D."/>
            <person name="Zouine M."/>
            <person name="Zahm M."/>
            <person name="Kreplak J."/>
            <person name="Mayjonade B."/>
            <person name="Satge C."/>
            <person name="Perez M."/>
            <person name="Cauet S."/>
            <person name="Marande W."/>
            <person name="Chantry-Darmon C."/>
            <person name="Lopez-Roques C."/>
            <person name="Bouchez O."/>
            <person name="Berard A."/>
            <person name="Debelle F."/>
            <person name="Munos S."/>
            <person name="Bendahmane A."/>
            <person name="Berges H."/>
            <person name="Niebel A."/>
            <person name="Buitink J."/>
            <person name="Frugier F."/>
            <person name="Benhamed M."/>
            <person name="Crespi M."/>
            <person name="Gouzy J."/>
            <person name="Gamas P."/>
        </authorList>
    </citation>
    <scope>NUCLEOTIDE SEQUENCE [LARGE SCALE GENOMIC DNA]</scope>
    <source>
        <strain evidence="6">cv. Jemalong A17</strain>
    </source>
</reference>
<evidence type="ECO:0000313" key="4">
    <source>
        <dbReference type="EnsemblPlants" id="KEH39614"/>
    </source>
</evidence>
<evidence type="ECO:0000313" key="2">
    <source>
        <dbReference type="EMBL" id="KEH39614.1"/>
    </source>
</evidence>
<organism evidence="2 5">
    <name type="scientific">Medicago truncatula</name>
    <name type="common">Barrel medic</name>
    <name type="synonym">Medicago tribuloides</name>
    <dbReference type="NCBI Taxonomy" id="3880"/>
    <lineage>
        <taxon>Eukaryota</taxon>
        <taxon>Viridiplantae</taxon>
        <taxon>Streptophyta</taxon>
        <taxon>Embryophyta</taxon>
        <taxon>Tracheophyta</taxon>
        <taxon>Spermatophyta</taxon>
        <taxon>Magnoliopsida</taxon>
        <taxon>eudicotyledons</taxon>
        <taxon>Gunneridae</taxon>
        <taxon>Pentapetalae</taxon>
        <taxon>rosids</taxon>
        <taxon>fabids</taxon>
        <taxon>Fabales</taxon>
        <taxon>Fabaceae</taxon>
        <taxon>Papilionoideae</taxon>
        <taxon>50 kb inversion clade</taxon>
        <taxon>NPAAA clade</taxon>
        <taxon>Hologalegina</taxon>
        <taxon>IRL clade</taxon>
        <taxon>Trifolieae</taxon>
        <taxon>Medicago</taxon>
    </lineage>
</organism>
<reference evidence="4" key="3">
    <citation type="submission" date="2015-04" db="UniProtKB">
        <authorList>
            <consortium name="EnsemblPlants"/>
        </authorList>
    </citation>
    <scope>IDENTIFICATION</scope>
    <source>
        <strain evidence="4">cv. Jemalong A17</strain>
    </source>
</reference>
<accession>A0A072VC53</accession>
<evidence type="ECO:0000313" key="3">
    <source>
        <dbReference type="EMBL" id="RHN76571.1"/>
    </source>
</evidence>
<dbReference type="AlphaFoldDB" id="A0A072VC53"/>
<dbReference type="Gramene" id="rna12919">
    <property type="protein sequence ID" value="RHN76571.1"/>
    <property type="gene ID" value="gene12919"/>
</dbReference>
<reference evidence="2 5" key="1">
    <citation type="journal article" date="2011" name="Nature">
        <title>The Medicago genome provides insight into the evolution of rhizobial symbioses.</title>
        <authorList>
            <person name="Young N.D."/>
            <person name="Debelle F."/>
            <person name="Oldroyd G.E."/>
            <person name="Geurts R."/>
            <person name="Cannon S.B."/>
            <person name="Udvardi M.K."/>
            <person name="Benedito V.A."/>
            <person name="Mayer K.F."/>
            <person name="Gouzy J."/>
            <person name="Schoof H."/>
            <person name="Van de Peer Y."/>
            <person name="Proost S."/>
            <person name="Cook D.R."/>
            <person name="Meyers B.C."/>
            <person name="Spannagl M."/>
            <person name="Cheung F."/>
            <person name="De Mita S."/>
            <person name="Krishnakumar V."/>
            <person name="Gundlach H."/>
            <person name="Zhou S."/>
            <person name="Mudge J."/>
            <person name="Bharti A.K."/>
            <person name="Murray J.D."/>
            <person name="Naoumkina M.A."/>
            <person name="Rosen B."/>
            <person name="Silverstein K.A."/>
            <person name="Tang H."/>
            <person name="Rombauts S."/>
            <person name="Zhao P.X."/>
            <person name="Zhou P."/>
            <person name="Barbe V."/>
            <person name="Bardou P."/>
            <person name="Bechner M."/>
            <person name="Bellec A."/>
            <person name="Berger A."/>
            <person name="Berges H."/>
            <person name="Bidwell S."/>
            <person name="Bisseling T."/>
            <person name="Choisne N."/>
            <person name="Couloux A."/>
            <person name="Denny R."/>
            <person name="Deshpande S."/>
            <person name="Dai X."/>
            <person name="Doyle J.J."/>
            <person name="Dudez A.M."/>
            <person name="Farmer A.D."/>
            <person name="Fouteau S."/>
            <person name="Franken C."/>
            <person name="Gibelin C."/>
            <person name="Gish J."/>
            <person name="Goldstein S."/>
            <person name="Gonzalez A.J."/>
            <person name="Green P.J."/>
            <person name="Hallab A."/>
            <person name="Hartog M."/>
            <person name="Hua A."/>
            <person name="Humphray S.J."/>
            <person name="Jeong D.H."/>
            <person name="Jing Y."/>
            <person name="Jocker A."/>
            <person name="Kenton S.M."/>
            <person name="Kim D.J."/>
            <person name="Klee K."/>
            <person name="Lai H."/>
            <person name="Lang C."/>
            <person name="Lin S."/>
            <person name="Macmil S.L."/>
            <person name="Magdelenat G."/>
            <person name="Matthews L."/>
            <person name="McCorrison J."/>
            <person name="Monaghan E.L."/>
            <person name="Mun J.H."/>
            <person name="Najar F.Z."/>
            <person name="Nicholson C."/>
            <person name="Noirot C."/>
            <person name="O'Bleness M."/>
            <person name="Paule C.R."/>
            <person name="Poulain J."/>
            <person name="Prion F."/>
            <person name="Qin B."/>
            <person name="Qu C."/>
            <person name="Retzel E.F."/>
            <person name="Riddle C."/>
            <person name="Sallet E."/>
            <person name="Samain S."/>
            <person name="Samson N."/>
            <person name="Sanders I."/>
            <person name="Saurat O."/>
            <person name="Scarpelli C."/>
            <person name="Schiex T."/>
            <person name="Segurens B."/>
            <person name="Severin A.J."/>
            <person name="Sherrier D.J."/>
            <person name="Shi R."/>
            <person name="Sims S."/>
            <person name="Singer S.R."/>
            <person name="Sinharoy S."/>
            <person name="Sterck L."/>
            <person name="Viollet A."/>
            <person name="Wang B.B."/>
            <person name="Wang K."/>
            <person name="Wang M."/>
            <person name="Wang X."/>
            <person name="Warfsmann J."/>
            <person name="Weissenbach J."/>
            <person name="White D.D."/>
            <person name="White J.D."/>
            <person name="Wiley G.B."/>
            <person name="Wincker P."/>
            <person name="Xing Y."/>
            <person name="Yang L."/>
            <person name="Yao Z."/>
            <person name="Ying F."/>
            <person name="Zhai J."/>
            <person name="Zhou L."/>
            <person name="Zuber A."/>
            <person name="Denarie J."/>
            <person name="Dixon R.A."/>
            <person name="May G.D."/>
            <person name="Schwartz D.C."/>
            <person name="Rogers J."/>
            <person name="Quetier F."/>
            <person name="Town C.D."/>
            <person name="Roe B.A."/>
        </authorList>
    </citation>
    <scope>NUCLEOTIDE SEQUENCE [LARGE SCALE GENOMIC DNA]</scope>
    <source>
        <strain evidence="2">A17</strain>
        <strain evidence="4 5">cv. Jemalong A17</strain>
    </source>
</reference>
<gene>
    <name evidence="2" type="ordered locus">MTR_2g104750</name>
    <name evidence="3" type="ORF">MtrunA17_Chr2g0333581</name>
</gene>
<evidence type="ECO:0000256" key="1">
    <source>
        <dbReference type="SAM" id="MobiDB-lite"/>
    </source>
</evidence>
<dbReference type="EMBL" id="CM001218">
    <property type="protein sequence ID" value="KEH39614.1"/>
    <property type="molecule type" value="Genomic_DNA"/>
</dbReference>
<feature type="compositionally biased region" description="Low complexity" evidence="1">
    <location>
        <begin position="53"/>
        <end position="69"/>
    </location>
</feature>
<feature type="region of interest" description="Disordered" evidence="1">
    <location>
        <begin position="53"/>
        <end position="92"/>
    </location>
</feature>
<dbReference type="Proteomes" id="UP000265566">
    <property type="component" value="Chromosome 2"/>
</dbReference>
<dbReference type="HOGENOM" id="CLU_158294_2_0_1"/>
<evidence type="ECO:0000313" key="5">
    <source>
        <dbReference type="Proteomes" id="UP000002051"/>
    </source>
</evidence>
<dbReference type="PANTHER" id="PTHR34670">
    <property type="entry name" value="EXPRESSED PROTEIN"/>
    <property type="match status" value="1"/>
</dbReference>
<proteinExistence type="predicted"/>
<sequence>MEGLIASEYTTVVQYKNDKESSNIGSLFCVASSSYSYMKLLADDLGRFQTFASSSSSPLSNPTNSTTQTIASSGEDVRSLRRRLTNSNRVST</sequence>
<protein>
    <submittedName>
        <fullName evidence="2">Legume-specific protein, putative</fullName>
    </submittedName>
</protein>
<dbReference type="EMBL" id="PSQE01000002">
    <property type="protein sequence ID" value="RHN76571.1"/>
    <property type="molecule type" value="Genomic_DNA"/>
</dbReference>
<reference evidence="2 5" key="2">
    <citation type="journal article" date="2014" name="BMC Genomics">
        <title>An improved genome release (version Mt4.0) for the model legume Medicago truncatula.</title>
        <authorList>
            <person name="Tang H."/>
            <person name="Krishnakumar V."/>
            <person name="Bidwell S."/>
            <person name="Rosen B."/>
            <person name="Chan A."/>
            <person name="Zhou S."/>
            <person name="Gentzbittel L."/>
            <person name="Childs K.L."/>
            <person name="Yandell M."/>
            <person name="Gundlach H."/>
            <person name="Mayer K.F."/>
            <person name="Schwartz D.C."/>
            <person name="Town C.D."/>
        </authorList>
    </citation>
    <scope>GENOME REANNOTATION</scope>
    <source>
        <strain evidence="2">A17</strain>
        <strain evidence="4 5">cv. Jemalong A17</strain>
    </source>
</reference>
<keyword evidence="5" id="KW-1185">Reference proteome</keyword>
<dbReference type="Proteomes" id="UP000002051">
    <property type="component" value="Chromosome 2"/>
</dbReference>
<dbReference type="PANTHER" id="PTHR34670:SF17">
    <property type="entry name" value="OS01G0143900 PROTEIN"/>
    <property type="match status" value="1"/>
</dbReference>
<dbReference type="EnsemblPlants" id="KEH39614">
    <property type="protein sequence ID" value="KEH39614"/>
    <property type="gene ID" value="MTR_2g104750"/>
</dbReference>
<name>A0A072VC53_MEDTR</name>
<evidence type="ECO:0000313" key="6">
    <source>
        <dbReference type="Proteomes" id="UP000265566"/>
    </source>
</evidence>